<proteinExistence type="predicted"/>
<feature type="transmembrane region" description="Helical" evidence="1">
    <location>
        <begin position="12"/>
        <end position="30"/>
    </location>
</feature>
<keyword evidence="1" id="KW-0472">Membrane</keyword>
<evidence type="ECO:0000256" key="1">
    <source>
        <dbReference type="SAM" id="Phobius"/>
    </source>
</evidence>
<evidence type="ECO:0000313" key="3">
    <source>
        <dbReference type="Proteomes" id="UP000239388"/>
    </source>
</evidence>
<keyword evidence="1" id="KW-0812">Transmembrane</keyword>
<gene>
    <name evidence="2" type="ORF">C5Y98_09580</name>
</gene>
<feature type="transmembrane region" description="Helical" evidence="1">
    <location>
        <begin position="63"/>
        <end position="79"/>
    </location>
</feature>
<dbReference type="Proteomes" id="UP000239388">
    <property type="component" value="Unassembled WGS sequence"/>
</dbReference>
<sequence length="207" mass="23030">MGKQKPLAQWTIREFLFVLTVGIVVLGSMWATKLVWHLAMLLAMLILIAMLVLAFTGRKEWRTFAIGFALAAAFFGVVSKTNPAEIPTQWIWDQLRDHVSRRVFVLDDAIMADSQTLSVTPDGLVRDEEGQPVGGLSGFAPNGGYFSGPDQSLNLPTIHFDYAPTTSTFQQTGRAFWFLLLGYLGGKFAVGFRRYQDNMEAATMQSE</sequence>
<organism evidence="2 3">
    <name type="scientific">Blastopirellula marina</name>
    <dbReference type="NCBI Taxonomy" id="124"/>
    <lineage>
        <taxon>Bacteria</taxon>
        <taxon>Pseudomonadati</taxon>
        <taxon>Planctomycetota</taxon>
        <taxon>Planctomycetia</taxon>
        <taxon>Pirellulales</taxon>
        <taxon>Pirellulaceae</taxon>
        <taxon>Blastopirellula</taxon>
    </lineage>
</organism>
<evidence type="ECO:0000313" key="2">
    <source>
        <dbReference type="EMBL" id="PQO38308.1"/>
    </source>
</evidence>
<protein>
    <submittedName>
        <fullName evidence="2">Uncharacterized protein</fullName>
    </submittedName>
</protein>
<dbReference type="EMBL" id="PUIB01000011">
    <property type="protein sequence ID" value="PQO38308.1"/>
    <property type="molecule type" value="Genomic_DNA"/>
</dbReference>
<keyword evidence="1" id="KW-1133">Transmembrane helix</keyword>
<accession>A0A2S8G1J2</accession>
<dbReference type="AlphaFoldDB" id="A0A2S8G1J2"/>
<name>A0A2S8G1J2_9BACT</name>
<feature type="transmembrane region" description="Helical" evidence="1">
    <location>
        <begin position="36"/>
        <end position="56"/>
    </location>
</feature>
<comment type="caution">
    <text evidence="2">The sequence shown here is derived from an EMBL/GenBank/DDBJ whole genome shotgun (WGS) entry which is preliminary data.</text>
</comment>
<reference evidence="2 3" key="1">
    <citation type="submission" date="2018-02" db="EMBL/GenBank/DDBJ databases">
        <title>Comparative genomes isolates from brazilian mangrove.</title>
        <authorList>
            <person name="Araujo J.E."/>
            <person name="Taketani R.G."/>
            <person name="Silva M.C.P."/>
            <person name="Loureco M.V."/>
            <person name="Andreote F.D."/>
        </authorList>
    </citation>
    <scope>NUCLEOTIDE SEQUENCE [LARGE SCALE GENOMIC DNA]</scope>
    <source>
        <strain evidence="2 3">NAP PRIS-MGV</strain>
    </source>
</reference>